<dbReference type="GO" id="GO:0140101">
    <property type="term" value="F:catalytic activity, acting on a tRNA"/>
    <property type="evidence" value="ECO:0007669"/>
    <property type="project" value="UniProtKB-ARBA"/>
</dbReference>
<dbReference type="Pfam" id="PF00919">
    <property type="entry name" value="UPF0004"/>
    <property type="match status" value="1"/>
</dbReference>
<dbReference type="NCBIfam" id="TIGR01125">
    <property type="entry name" value="30S ribosomal protein S12 methylthiotransferase RimO"/>
    <property type="match status" value="1"/>
</dbReference>
<dbReference type="GO" id="GO:0035600">
    <property type="term" value="P:tRNA methylthiolation"/>
    <property type="evidence" value="ECO:0007669"/>
    <property type="project" value="UniProtKB-ARBA"/>
</dbReference>
<evidence type="ECO:0000259" key="10">
    <source>
        <dbReference type="PROSITE" id="PS51449"/>
    </source>
</evidence>
<dbReference type="PANTHER" id="PTHR43837">
    <property type="entry name" value="RIBOSOMAL PROTEIN S12 METHYLTHIOTRANSFERASE RIMO"/>
    <property type="match status" value="1"/>
</dbReference>
<dbReference type="OrthoDB" id="9805215at2"/>
<keyword evidence="3 8" id="KW-0808">Transferase</keyword>
<keyword evidence="13" id="KW-1185">Reference proteome</keyword>
<keyword evidence="5 8" id="KW-0479">Metal-binding</keyword>
<feature type="domain" description="TRAM" evidence="9">
    <location>
        <begin position="374"/>
        <end position="442"/>
    </location>
</feature>
<comment type="catalytic activity">
    <reaction evidence="8">
        <text>L-aspartate(89)-[ribosomal protein uS12]-hydrogen + (sulfur carrier)-SH + AH2 + 2 S-adenosyl-L-methionine = 3-methylsulfanyl-L-aspartate(89)-[ribosomal protein uS12]-hydrogen + (sulfur carrier)-H + 5'-deoxyadenosine + L-methionine + A + S-adenosyl-L-homocysteine + 2 H(+)</text>
        <dbReference type="Rhea" id="RHEA:37087"/>
        <dbReference type="Rhea" id="RHEA-COMP:10460"/>
        <dbReference type="Rhea" id="RHEA-COMP:10461"/>
        <dbReference type="Rhea" id="RHEA-COMP:14737"/>
        <dbReference type="Rhea" id="RHEA-COMP:14739"/>
        <dbReference type="ChEBI" id="CHEBI:13193"/>
        <dbReference type="ChEBI" id="CHEBI:15378"/>
        <dbReference type="ChEBI" id="CHEBI:17319"/>
        <dbReference type="ChEBI" id="CHEBI:17499"/>
        <dbReference type="ChEBI" id="CHEBI:29917"/>
        <dbReference type="ChEBI" id="CHEBI:29961"/>
        <dbReference type="ChEBI" id="CHEBI:57844"/>
        <dbReference type="ChEBI" id="CHEBI:57856"/>
        <dbReference type="ChEBI" id="CHEBI:59789"/>
        <dbReference type="ChEBI" id="CHEBI:64428"/>
        <dbReference type="ChEBI" id="CHEBI:73599"/>
        <dbReference type="EC" id="2.8.4.4"/>
    </reaction>
</comment>
<comment type="cofactor">
    <cofactor evidence="8">
        <name>[4Fe-4S] cluster</name>
        <dbReference type="ChEBI" id="CHEBI:49883"/>
    </cofactor>
    <text evidence="8">Binds 2 [4Fe-4S] clusters. One cluster is coordinated with 3 cysteines and an exchangeable S-adenosyl-L-methionine.</text>
</comment>
<dbReference type="InterPro" id="IPR020612">
    <property type="entry name" value="Methylthiotransferase_CS"/>
</dbReference>
<dbReference type="GO" id="GO:0005840">
    <property type="term" value="C:ribosome"/>
    <property type="evidence" value="ECO:0007669"/>
    <property type="project" value="UniProtKB-KW"/>
</dbReference>
<dbReference type="GO" id="GO:0035599">
    <property type="term" value="F:aspartic acid methylthiotransferase activity"/>
    <property type="evidence" value="ECO:0007669"/>
    <property type="project" value="TreeGrafter"/>
</dbReference>
<dbReference type="EC" id="2.8.4.4" evidence="8"/>
<dbReference type="SFLD" id="SFLDS00029">
    <property type="entry name" value="Radical_SAM"/>
    <property type="match status" value="1"/>
</dbReference>
<evidence type="ECO:0000313" key="12">
    <source>
        <dbReference type="EMBL" id="CBL16611.1"/>
    </source>
</evidence>
<dbReference type="SFLD" id="SFLDG01061">
    <property type="entry name" value="methylthiotransferase"/>
    <property type="match status" value="1"/>
</dbReference>
<evidence type="ECO:0000256" key="5">
    <source>
        <dbReference type="ARBA" id="ARBA00022723"/>
    </source>
</evidence>
<dbReference type="InterPro" id="IPR007197">
    <property type="entry name" value="rSAM"/>
</dbReference>
<dbReference type="SFLD" id="SFLDF00274">
    <property type="entry name" value="ribosomal_protein_S12_methylth"/>
    <property type="match status" value="1"/>
</dbReference>
<dbReference type="HOGENOM" id="CLU_018697_0_1_9"/>
<dbReference type="PROSITE" id="PS51918">
    <property type="entry name" value="RADICAL_SAM"/>
    <property type="match status" value="1"/>
</dbReference>
<reference evidence="12" key="2">
    <citation type="submission" date="2010-03" db="EMBL/GenBank/DDBJ databases">
        <authorList>
            <person name="Pajon A."/>
        </authorList>
    </citation>
    <scope>NUCLEOTIDE SEQUENCE</scope>
    <source>
        <strain evidence="12">Type strain: 18P13</strain>
    </source>
</reference>
<keyword evidence="1 8" id="KW-0004">4Fe-4S</keyword>
<dbReference type="InterPro" id="IPR006638">
    <property type="entry name" value="Elp3/MiaA/NifB-like_rSAM"/>
</dbReference>
<accession>D4LAG6</accession>
<feature type="domain" description="MTTase N-terminal" evidence="10">
    <location>
        <begin position="3"/>
        <end position="119"/>
    </location>
</feature>
<dbReference type="InterPro" id="IPR012340">
    <property type="entry name" value="NA-bd_OB-fold"/>
</dbReference>
<feature type="binding site" evidence="8">
    <location>
        <position position="162"/>
    </location>
    <ligand>
        <name>[4Fe-4S] cluster</name>
        <dbReference type="ChEBI" id="CHEBI:49883"/>
        <label>2</label>
        <note>4Fe-4S-S-AdoMet</note>
    </ligand>
</feature>
<dbReference type="EMBL" id="FP929052">
    <property type="protein sequence ID" value="CBL16611.1"/>
    <property type="molecule type" value="Genomic_DNA"/>
</dbReference>
<dbReference type="HAMAP" id="MF_01865">
    <property type="entry name" value="MTTase_RimO"/>
    <property type="match status" value="1"/>
</dbReference>
<dbReference type="CDD" id="cd01335">
    <property type="entry name" value="Radical_SAM"/>
    <property type="match status" value="1"/>
</dbReference>
<dbReference type="STRING" id="213810.RUM_03730"/>
<evidence type="ECO:0000256" key="8">
    <source>
        <dbReference type="HAMAP-Rule" id="MF_01865"/>
    </source>
</evidence>
<feature type="domain" description="Radical SAM core" evidence="11">
    <location>
        <begin position="141"/>
        <end position="371"/>
    </location>
</feature>
<dbReference type="InterPro" id="IPR023404">
    <property type="entry name" value="rSAM_horseshoe"/>
</dbReference>
<gene>
    <name evidence="8" type="primary">rimO</name>
    <name evidence="12" type="ordered locus">RUM_03730</name>
</gene>
<keyword evidence="12" id="KW-0687">Ribonucleoprotein</keyword>
<feature type="binding site" evidence="8">
    <location>
        <position position="155"/>
    </location>
    <ligand>
        <name>[4Fe-4S] cluster</name>
        <dbReference type="ChEBI" id="CHEBI:49883"/>
        <label>2</label>
        <note>4Fe-4S-S-AdoMet</note>
    </ligand>
</feature>
<dbReference type="Proteomes" id="UP000007054">
    <property type="component" value="Chromosome"/>
</dbReference>
<dbReference type="GeneID" id="83155207"/>
<dbReference type="Gene3D" id="3.40.50.12160">
    <property type="entry name" value="Methylthiotransferase, N-terminal domain"/>
    <property type="match status" value="1"/>
</dbReference>
<feature type="binding site" evidence="8">
    <location>
        <position position="12"/>
    </location>
    <ligand>
        <name>[4Fe-4S] cluster</name>
        <dbReference type="ChEBI" id="CHEBI:49883"/>
        <label>1</label>
    </ligand>
</feature>
<dbReference type="InterPro" id="IPR002792">
    <property type="entry name" value="TRAM_dom"/>
</dbReference>
<evidence type="ECO:0000256" key="1">
    <source>
        <dbReference type="ARBA" id="ARBA00022485"/>
    </source>
</evidence>
<feature type="binding site" evidence="8">
    <location>
        <position position="48"/>
    </location>
    <ligand>
        <name>[4Fe-4S] cluster</name>
        <dbReference type="ChEBI" id="CHEBI:49883"/>
        <label>1</label>
    </ligand>
</feature>
<dbReference type="GO" id="GO:0005829">
    <property type="term" value="C:cytosol"/>
    <property type="evidence" value="ECO:0007669"/>
    <property type="project" value="TreeGrafter"/>
</dbReference>
<dbReference type="FunFam" id="3.80.30.20:FF:000001">
    <property type="entry name" value="tRNA-2-methylthio-N(6)-dimethylallyladenosine synthase 2"/>
    <property type="match status" value="1"/>
</dbReference>
<dbReference type="BioCyc" id="RCHA213810:RUM_RS01805-MONOMER"/>
<proteinExistence type="inferred from homology"/>
<protein>
    <recommendedName>
        <fullName evidence="8">Ribosomal protein uS12 methylthiotransferase RimO</fullName>
        <shortName evidence="8">uS12 MTTase</shortName>
        <shortName evidence="8">uS12 methylthiotransferase</shortName>
        <ecNumber evidence="8">2.8.4.4</ecNumber>
    </recommendedName>
    <alternativeName>
        <fullName evidence="8">Ribosomal protein uS12 (aspartate-C(3))-methylthiotransferase</fullName>
    </alternativeName>
    <alternativeName>
        <fullName evidence="8">Ribosome maturation factor RimO</fullName>
    </alternativeName>
</protein>
<dbReference type="InterPro" id="IPR013848">
    <property type="entry name" value="Methylthiotransferase_N"/>
</dbReference>
<dbReference type="InterPro" id="IPR058240">
    <property type="entry name" value="rSAM_sf"/>
</dbReference>
<organism evidence="12 13">
    <name type="scientific">Ruminococcus champanellensis (strain DSM 18848 / JCM 17042 / KCTC 15320 / 18P13)</name>
    <dbReference type="NCBI Taxonomy" id="213810"/>
    <lineage>
        <taxon>Bacteria</taxon>
        <taxon>Bacillati</taxon>
        <taxon>Bacillota</taxon>
        <taxon>Clostridia</taxon>
        <taxon>Eubacteriales</taxon>
        <taxon>Oscillospiraceae</taxon>
        <taxon>Ruminococcus</taxon>
    </lineage>
</organism>
<dbReference type="GO" id="GO:0016491">
    <property type="term" value="F:oxidoreductase activity"/>
    <property type="evidence" value="ECO:0007669"/>
    <property type="project" value="UniProtKB-KW"/>
</dbReference>
<evidence type="ECO:0000256" key="3">
    <source>
        <dbReference type="ARBA" id="ARBA00022679"/>
    </source>
</evidence>
<keyword evidence="12" id="KW-0560">Oxidoreductase</keyword>
<dbReference type="PROSITE" id="PS01278">
    <property type="entry name" value="MTTASE_RADICAL"/>
    <property type="match status" value="1"/>
</dbReference>
<dbReference type="PATRIC" id="fig|213810.4.peg.281"/>
<dbReference type="InterPro" id="IPR005839">
    <property type="entry name" value="Methylthiotransferase"/>
</dbReference>
<evidence type="ECO:0000256" key="7">
    <source>
        <dbReference type="ARBA" id="ARBA00023014"/>
    </source>
</evidence>
<dbReference type="Pfam" id="PF18693">
    <property type="entry name" value="TRAM_2"/>
    <property type="match status" value="1"/>
</dbReference>
<keyword evidence="2 8" id="KW-0963">Cytoplasm</keyword>
<name>D4LAG6_RUMC1</name>
<dbReference type="GO" id="GO:0046872">
    <property type="term" value="F:metal ion binding"/>
    <property type="evidence" value="ECO:0007669"/>
    <property type="project" value="UniProtKB-KW"/>
</dbReference>
<dbReference type="KEGG" id="rch:RUM_03730"/>
<dbReference type="NCBIfam" id="TIGR00089">
    <property type="entry name" value="MiaB/RimO family radical SAM methylthiotransferase"/>
    <property type="match status" value="1"/>
</dbReference>
<keyword evidence="7 8" id="KW-0411">Iron-sulfur</keyword>
<dbReference type="SMART" id="SM00729">
    <property type="entry name" value="Elp3"/>
    <property type="match status" value="1"/>
</dbReference>
<feature type="binding site" evidence="8">
    <location>
        <position position="82"/>
    </location>
    <ligand>
        <name>[4Fe-4S] cluster</name>
        <dbReference type="ChEBI" id="CHEBI:49883"/>
        <label>1</label>
    </ligand>
</feature>
<keyword evidence="4 8" id="KW-0949">S-adenosyl-L-methionine</keyword>
<evidence type="ECO:0000256" key="4">
    <source>
        <dbReference type="ARBA" id="ARBA00022691"/>
    </source>
</evidence>
<comment type="similarity">
    <text evidence="8">Belongs to the methylthiotransferase family. RimO subfamily.</text>
</comment>
<dbReference type="InterPro" id="IPR005840">
    <property type="entry name" value="Ribosomal_uS12_MeSTrfase_RimO"/>
</dbReference>
<sequence>MSIKVGMVSLGCAKNLVDSERMLHLIRQRGYELVTEPGDADVVVVNTCGFIQSAKEEAIDTILELCQLKAEGSIRKIIMTGCLAERYRQEAADEFPEVDAVIGIGDQGQIIDVIDHVLANERMVHFCSKLDVPMSGRRVLSTLPFFAYLKIAEGCNNCCTYCAIPMIRGGFRSVPMEDVLEEARWLTEHGVTELTVIAQDTTRYGEDLYGESRLPELLEQLCRIQGIRWIRVLYCYPERITDKLLEVMAREEKLVKYLDIPIQHCNGDILRRMNRQGDAGTLAALLNKIRQMIPDITLRTTLITGFPGETEAQFTELAEFIQAQRFDRLGCFAYSQEEGTRAAEFPDQVPEDVRQHRADILMEQQQLIVEEKNNARLGQVCTAVIEGYDRWAECWFGRTAADAPDIDGKVFIRSETPLHIGDYVTVRLDEVLDYDFVGEVVTDESAQ</sequence>
<dbReference type="Gene3D" id="3.80.30.20">
    <property type="entry name" value="tm_1862 like domain"/>
    <property type="match status" value="1"/>
</dbReference>
<dbReference type="SFLD" id="SFLDG01082">
    <property type="entry name" value="B12-binding_domain_containing"/>
    <property type="match status" value="1"/>
</dbReference>
<keyword evidence="6 8" id="KW-0408">Iron</keyword>
<dbReference type="AlphaFoldDB" id="D4LAG6"/>
<dbReference type="Gene3D" id="2.40.50.140">
    <property type="entry name" value="Nucleic acid-binding proteins"/>
    <property type="match status" value="1"/>
</dbReference>
<dbReference type="PROSITE" id="PS50926">
    <property type="entry name" value="TRAM"/>
    <property type="match status" value="1"/>
</dbReference>
<keyword evidence="12" id="KW-0689">Ribosomal protein</keyword>
<evidence type="ECO:0000256" key="2">
    <source>
        <dbReference type="ARBA" id="ARBA00022490"/>
    </source>
</evidence>
<dbReference type="Pfam" id="PF04055">
    <property type="entry name" value="Radical_SAM"/>
    <property type="match status" value="1"/>
</dbReference>
<evidence type="ECO:0000259" key="11">
    <source>
        <dbReference type="PROSITE" id="PS51918"/>
    </source>
</evidence>
<feature type="binding site" evidence="8">
    <location>
        <position position="159"/>
    </location>
    <ligand>
        <name>[4Fe-4S] cluster</name>
        <dbReference type="ChEBI" id="CHEBI:49883"/>
        <label>2</label>
        <note>4Fe-4S-S-AdoMet</note>
    </ligand>
</feature>
<dbReference type="PROSITE" id="PS51449">
    <property type="entry name" value="MTTASE_N"/>
    <property type="match status" value="1"/>
</dbReference>
<comment type="subcellular location">
    <subcellularLocation>
        <location evidence="8">Cytoplasm</location>
    </subcellularLocation>
</comment>
<reference evidence="12" key="1">
    <citation type="submission" date="2010-03" db="EMBL/GenBank/DDBJ databases">
        <title>The genome sequence of Ruminococcus sp. 18P13.</title>
        <authorList>
            <consortium name="metaHIT consortium -- http://www.metahit.eu/"/>
            <person name="Pajon A."/>
            <person name="Turner K."/>
            <person name="Parkhill J."/>
            <person name="Bernalier A."/>
        </authorList>
    </citation>
    <scope>NUCLEOTIDE SEQUENCE [LARGE SCALE GENOMIC DNA]</scope>
    <source>
        <strain evidence="12">Type strain: 18P13</strain>
    </source>
</reference>
<dbReference type="PANTHER" id="PTHR43837:SF1">
    <property type="entry name" value="RIBOSOMAL PROTEIN US12 METHYLTHIOTRANSFERASE RIMO"/>
    <property type="match status" value="1"/>
</dbReference>
<dbReference type="SUPFAM" id="SSF102114">
    <property type="entry name" value="Radical SAM enzymes"/>
    <property type="match status" value="1"/>
</dbReference>
<evidence type="ECO:0000259" key="9">
    <source>
        <dbReference type="PROSITE" id="PS50926"/>
    </source>
</evidence>
<dbReference type="RefSeq" id="WP_015557518.1">
    <property type="nucleotide sequence ID" value="NC_021039.1"/>
</dbReference>
<evidence type="ECO:0000313" key="13">
    <source>
        <dbReference type="Proteomes" id="UP000007054"/>
    </source>
</evidence>
<evidence type="ECO:0000256" key="6">
    <source>
        <dbReference type="ARBA" id="ARBA00023004"/>
    </source>
</evidence>
<dbReference type="GO" id="GO:0103039">
    <property type="term" value="F:protein methylthiotransferase activity"/>
    <property type="evidence" value="ECO:0007669"/>
    <property type="project" value="UniProtKB-EC"/>
</dbReference>
<dbReference type="GO" id="GO:0051539">
    <property type="term" value="F:4 iron, 4 sulfur cluster binding"/>
    <property type="evidence" value="ECO:0007669"/>
    <property type="project" value="UniProtKB-UniRule"/>
</dbReference>
<comment type="function">
    <text evidence="8">Catalyzes the methylthiolation of an aspartic acid residue of ribosomal protein uS12.</text>
</comment>
<dbReference type="InterPro" id="IPR038135">
    <property type="entry name" value="Methylthiotransferase_N_sf"/>
</dbReference>